<gene>
    <name evidence="2" type="ORF">LQG66_22390</name>
</gene>
<evidence type="ECO:0000313" key="3">
    <source>
        <dbReference type="Proteomes" id="UP001431010"/>
    </source>
</evidence>
<evidence type="ECO:0000313" key="2">
    <source>
        <dbReference type="EMBL" id="UFZ02049.1"/>
    </source>
</evidence>
<dbReference type="RefSeq" id="WP_231317842.1">
    <property type="nucleotide sequence ID" value="NZ_CP088156.1"/>
</dbReference>
<dbReference type="EMBL" id="CP088156">
    <property type="protein sequence ID" value="UFZ02049.1"/>
    <property type="molecule type" value="Genomic_DNA"/>
</dbReference>
<keyword evidence="1" id="KW-1133">Transmembrane helix</keyword>
<sequence>MSIIQLAGLAMICWGLYATVQAAIADGWTMGGYLGFFLAGLSAATAGAVLIRRGRRNGGGPPTATVSPANGWPTTVTSVAAVALLLPGLWSLVLGCIALATYNDIDDQGVVIAGFLLGAAGIGARLRLRRRLPGIVGLTVMAGLMLLIPGTYVVLYGLSRIVWFNDVLSPPFLAGLLASTVGAIVLGTARPRRRADETASES</sequence>
<feature type="transmembrane region" description="Helical" evidence="1">
    <location>
        <begin position="108"/>
        <end position="128"/>
    </location>
</feature>
<feature type="transmembrane region" description="Helical" evidence="1">
    <location>
        <begin position="167"/>
        <end position="186"/>
    </location>
</feature>
<keyword evidence="3" id="KW-1185">Reference proteome</keyword>
<keyword evidence="1" id="KW-0472">Membrane</keyword>
<proteinExistence type="predicted"/>
<reference evidence="2" key="1">
    <citation type="journal article" date="2024" name="Antonie Van Leeuwenhoek">
        <title>Bradyrhizobium ontarionense sp. nov., a novel bacterial symbiont isolated from Aeschynomene indica (Indian jointvetch), harbours photosynthesis, nitrogen fixation and nitrous oxide (N2O) reductase genes.</title>
        <authorList>
            <person name="Bromfield E.S.P."/>
            <person name="Cloutier S."/>
        </authorList>
    </citation>
    <scope>NUCLEOTIDE SEQUENCE</scope>
    <source>
        <strain evidence="2">A19</strain>
    </source>
</reference>
<dbReference type="Proteomes" id="UP001431010">
    <property type="component" value="Chromosome"/>
</dbReference>
<protein>
    <submittedName>
        <fullName evidence="2">Uncharacterized protein</fullName>
    </submittedName>
</protein>
<organism evidence="2 3">
    <name type="scientific">Bradyrhizobium ontarionense</name>
    <dbReference type="NCBI Taxonomy" id="2898149"/>
    <lineage>
        <taxon>Bacteria</taxon>
        <taxon>Pseudomonadati</taxon>
        <taxon>Pseudomonadota</taxon>
        <taxon>Alphaproteobacteria</taxon>
        <taxon>Hyphomicrobiales</taxon>
        <taxon>Nitrobacteraceae</taxon>
        <taxon>Bradyrhizobium</taxon>
    </lineage>
</organism>
<accession>A0ABY3R414</accession>
<keyword evidence="1" id="KW-0812">Transmembrane</keyword>
<feature type="transmembrane region" description="Helical" evidence="1">
    <location>
        <begin position="32"/>
        <end position="51"/>
    </location>
</feature>
<name>A0ABY3R414_9BRAD</name>
<evidence type="ECO:0000256" key="1">
    <source>
        <dbReference type="SAM" id="Phobius"/>
    </source>
</evidence>
<feature type="transmembrane region" description="Helical" evidence="1">
    <location>
        <begin position="135"/>
        <end position="155"/>
    </location>
</feature>
<feature type="transmembrane region" description="Helical" evidence="1">
    <location>
        <begin position="79"/>
        <end position="102"/>
    </location>
</feature>